<feature type="domain" description="GGDEF" evidence="3">
    <location>
        <begin position="186"/>
        <end position="319"/>
    </location>
</feature>
<keyword evidence="4" id="KW-0808">Transferase</keyword>
<dbReference type="GO" id="GO:0052621">
    <property type="term" value="F:diguanylate cyclase activity"/>
    <property type="evidence" value="ECO:0007669"/>
    <property type="project" value="UniProtKB-EC"/>
</dbReference>
<sequence>MAINELEAQSFHWLVDMLESVEVGLVVLDLDFRVQAWNGFMENHSGITASKIRNQVIFEPFPNIPEAWLRRKVDAVTLLNTRAFTSWEQRPYLFQFRNTRPITGTDDYMFQNLTISPLSGSTGQVEKICIMVYDVTDIATAKRALEQANELLAKLSMTDRLTGLLNRGTWENLVDAEFERFRRYGHTTSLVMFDIDFFKKVNDAHGHLAGDEVIKHTATTAKDSLRSSDSIGRYGGEEFGIILPETDAEGARVICERIRDSIEKSIVQTSVAPIRYTVSVGISQLSGKPENHMSWMQQADEALYAAKKAGRNRVIVHQSPDLSD</sequence>
<dbReference type="InterPro" id="IPR035965">
    <property type="entry name" value="PAS-like_dom_sf"/>
</dbReference>
<dbReference type="PANTHER" id="PTHR45138">
    <property type="entry name" value="REGULATORY COMPONENTS OF SENSORY TRANSDUCTION SYSTEM"/>
    <property type="match status" value="1"/>
</dbReference>
<dbReference type="EMBL" id="JAVMBO010000007">
    <property type="protein sequence ID" value="MDS1309495.1"/>
    <property type="molecule type" value="Genomic_DNA"/>
</dbReference>
<dbReference type="SUPFAM" id="SSF55073">
    <property type="entry name" value="Nucleotide cyclase"/>
    <property type="match status" value="1"/>
</dbReference>
<evidence type="ECO:0000313" key="4">
    <source>
        <dbReference type="EMBL" id="MDS1309495.1"/>
    </source>
</evidence>
<dbReference type="Proteomes" id="UP001267407">
    <property type="component" value="Unassembled WGS sequence"/>
</dbReference>
<dbReference type="EC" id="2.7.7.65" evidence="1"/>
<dbReference type="NCBIfam" id="TIGR00254">
    <property type="entry name" value="GGDEF"/>
    <property type="match status" value="1"/>
</dbReference>
<dbReference type="InterPro" id="IPR029787">
    <property type="entry name" value="Nucleotide_cyclase"/>
</dbReference>
<dbReference type="Gene3D" id="3.30.450.20">
    <property type="entry name" value="PAS domain"/>
    <property type="match status" value="1"/>
</dbReference>
<dbReference type="PANTHER" id="PTHR45138:SF9">
    <property type="entry name" value="DIGUANYLATE CYCLASE DGCM-RELATED"/>
    <property type="match status" value="1"/>
</dbReference>
<gene>
    <name evidence="4" type="ORF">RKA07_05135</name>
</gene>
<dbReference type="RefSeq" id="WP_310965774.1">
    <property type="nucleotide sequence ID" value="NZ_JAVMBO010000007.1"/>
</dbReference>
<name>A0ABU2HGP9_9GAMM</name>
<evidence type="ECO:0000259" key="3">
    <source>
        <dbReference type="PROSITE" id="PS50887"/>
    </source>
</evidence>
<keyword evidence="4" id="KW-0548">Nucleotidyltransferase</keyword>
<dbReference type="CDD" id="cd01949">
    <property type="entry name" value="GGDEF"/>
    <property type="match status" value="1"/>
</dbReference>
<reference evidence="4" key="1">
    <citation type="submission" date="2023-09" db="EMBL/GenBank/DDBJ databases">
        <title>Marinobacter sediminicola sp. nov. and Marinobacter maritimum sp. nov., isolated from marine sediment.</title>
        <authorList>
            <person name="An J."/>
        </authorList>
    </citation>
    <scope>NUCLEOTIDE SEQUENCE</scope>
    <source>
        <strain evidence="4">F60267</strain>
    </source>
</reference>
<evidence type="ECO:0000256" key="2">
    <source>
        <dbReference type="ARBA" id="ARBA00034247"/>
    </source>
</evidence>
<dbReference type="InterPro" id="IPR043128">
    <property type="entry name" value="Rev_trsase/Diguanyl_cyclase"/>
</dbReference>
<proteinExistence type="predicted"/>
<dbReference type="InterPro" id="IPR050469">
    <property type="entry name" value="Diguanylate_Cyclase"/>
</dbReference>
<accession>A0ABU2HGP9</accession>
<dbReference type="SUPFAM" id="SSF55785">
    <property type="entry name" value="PYP-like sensor domain (PAS domain)"/>
    <property type="match status" value="1"/>
</dbReference>
<organism evidence="4 5">
    <name type="scientific">Marinobacter xiaoshiensis</name>
    <dbReference type="NCBI Taxonomy" id="3073652"/>
    <lineage>
        <taxon>Bacteria</taxon>
        <taxon>Pseudomonadati</taxon>
        <taxon>Pseudomonadota</taxon>
        <taxon>Gammaproteobacteria</taxon>
        <taxon>Pseudomonadales</taxon>
        <taxon>Marinobacteraceae</taxon>
        <taxon>Marinobacter</taxon>
    </lineage>
</organism>
<evidence type="ECO:0000313" key="5">
    <source>
        <dbReference type="Proteomes" id="UP001267407"/>
    </source>
</evidence>
<dbReference type="PROSITE" id="PS50887">
    <property type="entry name" value="GGDEF"/>
    <property type="match status" value="1"/>
</dbReference>
<dbReference type="Gene3D" id="3.30.70.270">
    <property type="match status" value="1"/>
</dbReference>
<protein>
    <recommendedName>
        <fullName evidence="1">diguanylate cyclase</fullName>
        <ecNumber evidence="1">2.7.7.65</ecNumber>
    </recommendedName>
</protein>
<dbReference type="Pfam" id="PF00990">
    <property type="entry name" value="GGDEF"/>
    <property type="match status" value="1"/>
</dbReference>
<evidence type="ECO:0000256" key="1">
    <source>
        <dbReference type="ARBA" id="ARBA00012528"/>
    </source>
</evidence>
<dbReference type="SMART" id="SM00267">
    <property type="entry name" value="GGDEF"/>
    <property type="match status" value="1"/>
</dbReference>
<comment type="catalytic activity">
    <reaction evidence="2">
        <text>2 GTP = 3',3'-c-di-GMP + 2 diphosphate</text>
        <dbReference type="Rhea" id="RHEA:24898"/>
        <dbReference type="ChEBI" id="CHEBI:33019"/>
        <dbReference type="ChEBI" id="CHEBI:37565"/>
        <dbReference type="ChEBI" id="CHEBI:58805"/>
        <dbReference type="EC" id="2.7.7.65"/>
    </reaction>
</comment>
<comment type="caution">
    <text evidence="4">The sequence shown here is derived from an EMBL/GenBank/DDBJ whole genome shotgun (WGS) entry which is preliminary data.</text>
</comment>
<dbReference type="InterPro" id="IPR000160">
    <property type="entry name" value="GGDEF_dom"/>
</dbReference>
<keyword evidence="5" id="KW-1185">Reference proteome</keyword>